<keyword evidence="3" id="KW-0998">Cell outer membrane</keyword>
<comment type="subcellular location">
    <subcellularLocation>
        <location evidence="1">Cell outer membrane</location>
    </subcellularLocation>
</comment>
<dbReference type="PRINTS" id="PR01021">
    <property type="entry name" value="OMPADOMAIN"/>
</dbReference>
<comment type="caution">
    <text evidence="6">The sequence shown here is derived from an EMBL/GenBank/DDBJ whole genome shotgun (WGS) entry which is preliminary data.</text>
</comment>
<dbReference type="Gene3D" id="3.40.190.10">
    <property type="entry name" value="Periplasmic binding protein-like II"/>
    <property type="match status" value="2"/>
</dbReference>
<reference evidence="6 7" key="1">
    <citation type="submission" date="2020-06" db="EMBL/GenBank/DDBJ databases">
        <title>Sulfitobacter algicola sp. nov., isolated from green algae.</title>
        <authorList>
            <person name="Wang C."/>
        </authorList>
    </citation>
    <scope>NUCLEOTIDE SEQUENCE [LARGE SCALE GENOMIC DNA]</scope>
    <source>
        <strain evidence="6 7">1151</strain>
    </source>
</reference>
<name>A0ABX2INZ8_9RHOB</name>
<evidence type="ECO:0000313" key="6">
    <source>
        <dbReference type="EMBL" id="NSX54612.1"/>
    </source>
</evidence>
<sequence length="294" mass="32234">MGGPDASITLYVPQARSNTWVAFDNTVMRAERARLNASANVLETNAEVADALASDNFGIGVTTYSKLGNAQPMTIGGTCGIRTEANPFTIKTEEYPLAFRLYTYKNATRSPAVVDSFLNFLDTNAAEEILRENGFVSEAAASVKVNEQGNRFASIFLASDEEMRMEDLQVMMQSLIAAERLSITFRFEQGGASLDGRALSDLDQLAKLIADGSFNRKDILLVGFTDSVGPGELNQLLSQQRAEEVRNELLQRLPQSALSNVNIISSGYGEVSPLGCNETFNGRRINRRVEVWVR</sequence>
<proteinExistence type="predicted"/>
<dbReference type="CDD" id="cd07185">
    <property type="entry name" value="OmpA_C-like"/>
    <property type="match status" value="1"/>
</dbReference>
<dbReference type="InterPro" id="IPR006665">
    <property type="entry name" value="OmpA-like"/>
</dbReference>
<dbReference type="Pfam" id="PF00691">
    <property type="entry name" value="OmpA"/>
    <property type="match status" value="1"/>
</dbReference>
<dbReference type="PANTHER" id="PTHR30329:SF21">
    <property type="entry name" value="LIPOPROTEIN YIAD-RELATED"/>
    <property type="match status" value="1"/>
</dbReference>
<dbReference type="InterPro" id="IPR050330">
    <property type="entry name" value="Bact_OuterMem_StrucFunc"/>
</dbReference>
<dbReference type="EMBL" id="JABUFE010000003">
    <property type="protein sequence ID" value="NSX54612.1"/>
    <property type="molecule type" value="Genomic_DNA"/>
</dbReference>
<dbReference type="PANTHER" id="PTHR30329">
    <property type="entry name" value="STATOR ELEMENT OF FLAGELLAR MOTOR COMPLEX"/>
    <property type="match status" value="1"/>
</dbReference>
<dbReference type="Gene3D" id="3.30.1330.60">
    <property type="entry name" value="OmpA-like domain"/>
    <property type="match status" value="1"/>
</dbReference>
<evidence type="ECO:0000256" key="4">
    <source>
        <dbReference type="PROSITE-ProRule" id="PRU00473"/>
    </source>
</evidence>
<evidence type="ECO:0000256" key="2">
    <source>
        <dbReference type="ARBA" id="ARBA00023136"/>
    </source>
</evidence>
<dbReference type="SUPFAM" id="SSF53850">
    <property type="entry name" value="Periplasmic binding protein-like II"/>
    <property type="match status" value="1"/>
</dbReference>
<evidence type="ECO:0000259" key="5">
    <source>
        <dbReference type="PROSITE" id="PS51123"/>
    </source>
</evidence>
<feature type="domain" description="OmpA-like" evidence="5">
    <location>
        <begin position="171"/>
        <end position="294"/>
    </location>
</feature>
<keyword evidence="7" id="KW-1185">Reference proteome</keyword>
<gene>
    <name evidence="6" type="ORF">HRQ87_07315</name>
</gene>
<evidence type="ECO:0000256" key="3">
    <source>
        <dbReference type="ARBA" id="ARBA00023237"/>
    </source>
</evidence>
<organism evidence="6 7">
    <name type="scientific">Parasulfitobacter algicola</name>
    <dbReference type="NCBI Taxonomy" id="2614809"/>
    <lineage>
        <taxon>Bacteria</taxon>
        <taxon>Pseudomonadati</taxon>
        <taxon>Pseudomonadota</taxon>
        <taxon>Alphaproteobacteria</taxon>
        <taxon>Rhodobacterales</taxon>
        <taxon>Roseobacteraceae</taxon>
        <taxon>Parasulfitobacter</taxon>
    </lineage>
</organism>
<accession>A0ABX2INZ8</accession>
<dbReference type="Proteomes" id="UP000777935">
    <property type="component" value="Unassembled WGS sequence"/>
</dbReference>
<dbReference type="InterPro" id="IPR036737">
    <property type="entry name" value="OmpA-like_sf"/>
</dbReference>
<dbReference type="PROSITE" id="PS51123">
    <property type="entry name" value="OMPA_2"/>
    <property type="match status" value="1"/>
</dbReference>
<evidence type="ECO:0000313" key="7">
    <source>
        <dbReference type="Proteomes" id="UP000777935"/>
    </source>
</evidence>
<evidence type="ECO:0000256" key="1">
    <source>
        <dbReference type="ARBA" id="ARBA00004442"/>
    </source>
</evidence>
<protein>
    <submittedName>
        <fullName evidence="6">OmpA family protein</fullName>
    </submittedName>
</protein>
<dbReference type="SUPFAM" id="SSF103088">
    <property type="entry name" value="OmpA-like"/>
    <property type="match status" value="1"/>
</dbReference>
<dbReference type="InterPro" id="IPR006664">
    <property type="entry name" value="OMP_bac"/>
</dbReference>
<keyword evidence="2 4" id="KW-0472">Membrane</keyword>